<dbReference type="CDD" id="cd01949">
    <property type="entry name" value="GGDEF"/>
    <property type="match status" value="1"/>
</dbReference>
<dbReference type="InterPro" id="IPR035919">
    <property type="entry name" value="EAL_sf"/>
</dbReference>
<dbReference type="PROSITE" id="PS50887">
    <property type="entry name" value="GGDEF"/>
    <property type="match status" value="1"/>
</dbReference>
<evidence type="ECO:0000259" key="3">
    <source>
        <dbReference type="PROSITE" id="PS50883"/>
    </source>
</evidence>
<keyword evidence="6" id="KW-1185">Reference proteome</keyword>
<dbReference type="Gene3D" id="3.30.70.270">
    <property type="match status" value="1"/>
</dbReference>
<feature type="domain" description="EAL" evidence="3">
    <location>
        <begin position="777"/>
        <end position="1033"/>
    </location>
</feature>
<dbReference type="PROSITE" id="PS50113">
    <property type="entry name" value="PAC"/>
    <property type="match status" value="1"/>
</dbReference>
<organism evidence="5 6">
    <name type="scientific">Actinocatenispora comari</name>
    <dbReference type="NCBI Taxonomy" id="2807577"/>
    <lineage>
        <taxon>Bacteria</taxon>
        <taxon>Bacillati</taxon>
        <taxon>Actinomycetota</taxon>
        <taxon>Actinomycetes</taxon>
        <taxon>Micromonosporales</taxon>
        <taxon>Micromonosporaceae</taxon>
        <taxon>Actinocatenispora</taxon>
    </lineage>
</organism>
<dbReference type="InterPro" id="IPR000700">
    <property type="entry name" value="PAS-assoc_C"/>
</dbReference>
<evidence type="ECO:0000313" key="6">
    <source>
        <dbReference type="Proteomes" id="UP000614996"/>
    </source>
</evidence>
<evidence type="ECO:0000313" key="5">
    <source>
        <dbReference type="EMBL" id="GIL30515.1"/>
    </source>
</evidence>
<dbReference type="SUPFAM" id="SSF55073">
    <property type="entry name" value="Nucleotide cyclase"/>
    <property type="match status" value="1"/>
</dbReference>
<dbReference type="SMART" id="SM00052">
    <property type="entry name" value="EAL"/>
    <property type="match status" value="1"/>
</dbReference>
<feature type="transmembrane region" description="Helical" evidence="1">
    <location>
        <begin position="159"/>
        <end position="180"/>
    </location>
</feature>
<sequence>MAARPELTWRLAAGYSAWMVVLAAGYFARPDWHLVTWGLIGLTCVGGIIAGIVLYRPARIWPWLLLAAANLAYSSGDTVYNVLTTYFGAVNPYPSAADVLYLATYPLFAIGLTGFNRYRTGRDMGAVIDALIVTGGVALLSWVFLIRPLRAEDDPLSRIVGMAYPLGDVLMLLMLARLVFSPDGIRNPSVRLLTIGTAGILGSDVVYGLLQLNGRWAVGSGVDIGWLLFYWAWGLAALWPSMVGLTRPLPHKPAGLLPLYRLILISAAALIPPVLLLVEVVIHDQSFIRAGIGATIVLFTLVILRLAGVVRTHRRAVERERALRASAADLVGALDHGQIRDRMQQAVGRLVPAGVPHRTLAAVGRDDRMVEVTDDPEPLTWPRGSIAAVREVRLGETPTTITPAAGLPAPLADRFRGSGSVLICALAAQRVSATQPGGVLMVGADKVALAASQDALETLAAQIALAVGRVDLAEEVGRRKSEAYFRTLVHNSFDVILIVDEGDIVRYASPSAAAMFGEPPLPGQPLPELVGGTDRGRVVASLGRMRAYDSAEGHEEWRLSADSDGEVFWEVRYANLRSDPTVKGLVLTLRDVTARRRLEAELRHRAFHDPLTGLANRPLFADRVAHALARSRRTGKLAAVMFVDLDDFKIVNDTLGHSAGDGLLVAVANRLAGSVRSADTAARLGGDEFALLLEDVDSVADLERIAAGLTDTLALPYTLTDGTTRATASVGIATSAESGDVDEMLRHADLAVYAAKAAGRRQWCRFQPELHTGMLESRALSAQLEEAVRGDEFRLSYQPIVELADDRIVAMEALARWPTRRHGVVLPERFITLAEETGHIVQLGAWVLQRATADLAGWRRAGNWPTPPYVSVNVSARQLHDGGFVAGVRAALDSAQLPGEALVLELTESVLMGRHDQVEADLRALKALGVRLAIDDFGTGYSSLSYLRELPIDVIKIDKSFVRGIARNQQDLRLMEGIIRITDTFGVQLIAEGIETAQQRDLLIEIGCGFGQGYLFSKPVPPGEAQRLLAASNDR</sequence>
<dbReference type="PROSITE" id="PS50883">
    <property type="entry name" value="EAL"/>
    <property type="match status" value="1"/>
</dbReference>
<accession>A0A8J4AJ86</accession>
<dbReference type="SUPFAM" id="SSF55785">
    <property type="entry name" value="PYP-like sensor domain (PAS domain)"/>
    <property type="match status" value="1"/>
</dbReference>
<dbReference type="InterPro" id="IPR013656">
    <property type="entry name" value="PAS_4"/>
</dbReference>
<feature type="transmembrane region" description="Helical" evidence="1">
    <location>
        <begin position="127"/>
        <end position="147"/>
    </location>
</feature>
<dbReference type="Pfam" id="PF00990">
    <property type="entry name" value="GGDEF"/>
    <property type="match status" value="1"/>
</dbReference>
<feature type="transmembrane region" description="Helical" evidence="1">
    <location>
        <begin position="216"/>
        <end position="239"/>
    </location>
</feature>
<keyword evidence="1" id="KW-0472">Membrane</keyword>
<dbReference type="Gene3D" id="3.30.450.20">
    <property type="entry name" value="PAS domain"/>
    <property type="match status" value="1"/>
</dbReference>
<feature type="domain" description="PAC" evidence="2">
    <location>
        <begin position="553"/>
        <end position="604"/>
    </location>
</feature>
<feature type="transmembrane region" description="Helical" evidence="1">
    <location>
        <begin position="288"/>
        <end position="310"/>
    </location>
</feature>
<protein>
    <recommendedName>
        <fullName evidence="7">EAL domain-containing protein</fullName>
    </recommendedName>
</protein>
<feature type="transmembrane region" description="Helical" evidence="1">
    <location>
        <begin position="96"/>
        <end position="115"/>
    </location>
</feature>
<feature type="transmembrane region" description="Helical" evidence="1">
    <location>
        <begin position="60"/>
        <end position="76"/>
    </location>
</feature>
<dbReference type="RefSeq" id="WP_207128167.1">
    <property type="nucleotide sequence ID" value="NZ_BOPO01000123.1"/>
</dbReference>
<dbReference type="PANTHER" id="PTHR44757">
    <property type="entry name" value="DIGUANYLATE CYCLASE DGCP"/>
    <property type="match status" value="1"/>
</dbReference>
<dbReference type="InterPro" id="IPR029787">
    <property type="entry name" value="Nucleotide_cyclase"/>
</dbReference>
<dbReference type="InterPro" id="IPR000160">
    <property type="entry name" value="GGDEF_dom"/>
</dbReference>
<feature type="domain" description="GGDEF" evidence="4">
    <location>
        <begin position="636"/>
        <end position="768"/>
    </location>
</feature>
<dbReference type="CDD" id="cd00130">
    <property type="entry name" value="PAS"/>
    <property type="match status" value="1"/>
</dbReference>
<dbReference type="NCBIfam" id="TIGR00229">
    <property type="entry name" value="sensory_box"/>
    <property type="match status" value="1"/>
</dbReference>
<dbReference type="NCBIfam" id="TIGR00254">
    <property type="entry name" value="GGDEF"/>
    <property type="match status" value="1"/>
</dbReference>
<dbReference type="AlphaFoldDB" id="A0A8J4AJ86"/>
<gene>
    <name evidence="5" type="ORF">NUM_57690</name>
</gene>
<evidence type="ECO:0000259" key="4">
    <source>
        <dbReference type="PROSITE" id="PS50887"/>
    </source>
</evidence>
<dbReference type="InterPro" id="IPR052155">
    <property type="entry name" value="Biofilm_reg_signaling"/>
</dbReference>
<dbReference type="InterPro" id="IPR000014">
    <property type="entry name" value="PAS"/>
</dbReference>
<dbReference type="EMBL" id="BOPO01000123">
    <property type="protein sequence ID" value="GIL30515.1"/>
    <property type="molecule type" value="Genomic_DNA"/>
</dbReference>
<feature type="transmembrane region" description="Helical" evidence="1">
    <location>
        <begin position="259"/>
        <end position="282"/>
    </location>
</feature>
<proteinExistence type="predicted"/>
<dbReference type="Pfam" id="PF08448">
    <property type="entry name" value="PAS_4"/>
    <property type="match status" value="1"/>
</dbReference>
<keyword evidence="1" id="KW-0812">Transmembrane</keyword>
<dbReference type="SMART" id="SM00267">
    <property type="entry name" value="GGDEF"/>
    <property type="match status" value="1"/>
</dbReference>
<feature type="transmembrane region" description="Helical" evidence="1">
    <location>
        <begin position="34"/>
        <end position="55"/>
    </location>
</feature>
<name>A0A8J4AJ86_9ACTN</name>
<dbReference type="Proteomes" id="UP000614996">
    <property type="component" value="Unassembled WGS sequence"/>
</dbReference>
<comment type="caution">
    <text evidence="5">The sequence shown here is derived from an EMBL/GenBank/DDBJ whole genome shotgun (WGS) entry which is preliminary data.</text>
</comment>
<dbReference type="SUPFAM" id="SSF141868">
    <property type="entry name" value="EAL domain-like"/>
    <property type="match status" value="1"/>
</dbReference>
<keyword evidence="1" id="KW-1133">Transmembrane helix</keyword>
<dbReference type="SMART" id="SM00091">
    <property type="entry name" value="PAS"/>
    <property type="match status" value="1"/>
</dbReference>
<dbReference type="Gene3D" id="3.20.20.450">
    <property type="entry name" value="EAL domain"/>
    <property type="match status" value="1"/>
</dbReference>
<dbReference type="InterPro" id="IPR035965">
    <property type="entry name" value="PAS-like_dom_sf"/>
</dbReference>
<feature type="transmembrane region" description="Helical" evidence="1">
    <location>
        <begin position="7"/>
        <end position="28"/>
    </location>
</feature>
<evidence type="ECO:0008006" key="7">
    <source>
        <dbReference type="Google" id="ProtNLM"/>
    </source>
</evidence>
<evidence type="ECO:0000259" key="2">
    <source>
        <dbReference type="PROSITE" id="PS50113"/>
    </source>
</evidence>
<evidence type="ECO:0000256" key="1">
    <source>
        <dbReference type="SAM" id="Phobius"/>
    </source>
</evidence>
<dbReference type="InterPro" id="IPR001633">
    <property type="entry name" value="EAL_dom"/>
</dbReference>
<dbReference type="Pfam" id="PF00563">
    <property type="entry name" value="EAL"/>
    <property type="match status" value="1"/>
</dbReference>
<dbReference type="InterPro" id="IPR043128">
    <property type="entry name" value="Rev_trsase/Diguanyl_cyclase"/>
</dbReference>
<dbReference type="CDD" id="cd01948">
    <property type="entry name" value="EAL"/>
    <property type="match status" value="1"/>
</dbReference>
<reference evidence="6" key="1">
    <citation type="journal article" date="2021" name="Int. J. Syst. Evol. Microbiol.">
        <title>Actinocatenispora comari sp. nov., an endophytic actinomycete isolated from aerial parts of Comarum salesowianum.</title>
        <authorList>
            <person name="Oyunbileg N."/>
            <person name="Iizaka Y."/>
            <person name="Hamada M."/>
            <person name="Davaapurev B.O."/>
            <person name="Fukumoto A."/>
            <person name="Tsetseg B."/>
            <person name="Kato F."/>
            <person name="Tamura T."/>
            <person name="Batkhuu J."/>
            <person name="Anzai Y."/>
        </authorList>
    </citation>
    <scope>NUCLEOTIDE SEQUENCE [LARGE SCALE GENOMIC DNA]</scope>
    <source>
        <strain evidence="6">NUM-2625</strain>
    </source>
</reference>
<dbReference type="PANTHER" id="PTHR44757:SF2">
    <property type="entry name" value="BIOFILM ARCHITECTURE MAINTENANCE PROTEIN MBAA"/>
    <property type="match status" value="1"/>
</dbReference>